<feature type="transmembrane region" description="Helical" evidence="2">
    <location>
        <begin position="154"/>
        <end position="174"/>
    </location>
</feature>
<protein>
    <recommendedName>
        <fullName evidence="5">DUF2254 domain-containing protein</fullName>
    </recommendedName>
</protein>
<dbReference type="Proteomes" id="UP000196320">
    <property type="component" value="Unassembled WGS sequence"/>
</dbReference>
<accession>A0A1R4JCP1</accession>
<keyword evidence="2" id="KW-1133">Transmembrane helix</keyword>
<feature type="transmembrane region" description="Helical" evidence="2">
    <location>
        <begin position="34"/>
        <end position="55"/>
    </location>
</feature>
<feature type="transmembrane region" description="Helical" evidence="2">
    <location>
        <begin position="120"/>
        <end position="142"/>
    </location>
</feature>
<organism evidence="3 4">
    <name type="scientific">Microbacterium esteraromaticum</name>
    <dbReference type="NCBI Taxonomy" id="57043"/>
    <lineage>
        <taxon>Bacteria</taxon>
        <taxon>Bacillati</taxon>
        <taxon>Actinomycetota</taxon>
        <taxon>Actinomycetes</taxon>
        <taxon>Micrococcales</taxon>
        <taxon>Microbacteriaceae</taxon>
        <taxon>Microbacterium</taxon>
    </lineage>
</organism>
<dbReference type="EMBL" id="FUKO01000019">
    <property type="protein sequence ID" value="SJN29565.1"/>
    <property type="molecule type" value="Genomic_DNA"/>
</dbReference>
<evidence type="ECO:0000313" key="3">
    <source>
        <dbReference type="EMBL" id="SJN29565.1"/>
    </source>
</evidence>
<evidence type="ECO:0008006" key="5">
    <source>
        <dbReference type="Google" id="ProtNLM"/>
    </source>
</evidence>
<feature type="transmembrane region" description="Helical" evidence="2">
    <location>
        <begin position="76"/>
        <end position="100"/>
    </location>
</feature>
<feature type="region of interest" description="Disordered" evidence="1">
    <location>
        <begin position="1"/>
        <end position="21"/>
    </location>
</feature>
<sequence>MSVSGSPSRTKGSTNRGALSVPPQSWWSRLWSPFWALPLASIIGAFCLGIVVPIFDALIAEHVPFLFQGGDDGARTILGAIAAATISVTGLVFSITMVVLQLSSSQFTPRVIGSFLDSRVAQFTFGVFTGTFVFALTVMRSVGRPDSDSPVPQTAVSLAFVFVLASVLVLLFFIHHITNSIQVSKVLADIGDHGVGRIIDLYSEDERDLDSQSWQRPSRPRRIAVYAEDRHGCTSQINFSHLVALAESADAVIEITQPIGRFHAEGQLLAEMWINPLQDDDSNDGPEERERAIAKRVANCFWLEAEPSARQDPSFSCQQIVDIALRALSPGVNDPTTAVQALNEVHRMARAAVLRTEPASALRDDDENIRVIYQPFGVGVLLDLAFDEIAYYGRDAPAVRARIGDVLDDLSENCRPAHRKRIAKKRREINKIFAGKTPE</sequence>
<name>A0A1R4JCP1_9MICO</name>
<evidence type="ECO:0000313" key="4">
    <source>
        <dbReference type="Proteomes" id="UP000196320"/>
    </source>
</evidence>
<dbReference type="OrthoDB" id="2955631at2"/>
<dbReference type="InterPro" id="IPR018723">
    <property type="entry name" value="DUF2254_membrane"/>
</dbReference>
<dbReference type="AlphaFoldDB" id="A0A1R4JCP1"/>
<keyword evidence="2" id="KW-0812">Transmembrane</keyword>
<gene>
    <name evidence="3" type="ORF">FM104_06565</name>
</gene>
<dbReference type="RefSeq" id="WP_087130637.1">
    <property type="nucleotide sequence ID" value="NZ_FUKO01000019.1"/>
</dbReference>
<evidence type="ECO:0000256" key="1">
    <source>
        <dbReference type="SAM" id="MobiDB-lite"/>
    </source>
</evidence>
<keyword evidence="4" id="KW-1185">Reference proteome</keyword>
<keyword evidence="2" id="KW-0472">Membrane</keyword>
<dbReference type="Pfam" id="PF10011">
    <property type="entry name" value="DUF2254"/>
    <property type="match status" value="1"/>
</dbReference>
<reference evidence="3 4" key="1">
    <citation type="submission" date="2017-02" db="EMBL/GenBank/DDBJ databases">
        <authorList>
            <person name="Peterson S.W."/>
        </authorList>
    </citation>
    <scope>NUCLEOTIDE SEQUENCE [LARGE SCALE GENOMIC DNA]</scope>
    <source>
        <strain evidence="3 4">B Mb 05.01</strain>
    </source>
</reference>
<proteinExistence type="predicted"/>
<evidence type="ECO:0000256" key="2">
    <source>
        <dbReference type="SAM" id="Phobius"/>
    </source>
</evidence>